<evidence type="ECO:0000313" key="11">
    <source>
        <dbReference type="Proteomes" id="UP000286287"/>
    </source>
</evidence>
<dbReference type="Pfam" id="PF00528">
    <property type="entry name" value="BPD_transp_1"/>
    <property type="match status" value="1"/>
</dbReference>
<keyword evidence="5 8" id="KW-0812">Transmembrane</keyword>
<organism evidence="10 11">
    <name type="scientific">Deinococcus cavernae</name>
    <dbReference type="NCBI Taxonomy" id="2320857"/>
    <lineage>
        <taxon>Bacteria</taxon>
        <taxon>Thermotogati</taxon>
        <taxon>Deinococcota</taxon>
        <taxon>Deinococci</taxon>
        <taxon>Deinococcales</taxon>
        <taxon>Deinococcaceae</taxon>
        <taxon>Deinococcus</taxon>
    </lineage>
</organism>
<evidence type="ECO:0000259" key="9">
    <source>
        <dbReference type="PROSITE" id="PS50928"/>
    </source>
</evidence>
<evidence type="ECO:0000256" key="6">
    <source>
        <dbReference type="ARBA" id="ARBA00022989"/>
    </source>
</evidence>
<evidence type="ECO:0000256" key="3">
    <source>
        <dbReference type="ARBA" id="ARBA00022475"/>
    </source>
</evidence>
<feature type="transmembrane region" description="Helical" evidence="8">
    <location>
        <begin position="65"/>
        <end position="87"/>
    </location>
</feature>
<evidence type="ECO:0000256" key="7">
    <source>
        <dbReference type="ARBA" id="ARBA00023136"/>
    </source>
</evidence>
<keyword evidence="4" id="KW-0997">Cell inner membrane</keyword>
<feature type="transmembrane region" description="Helical" evidence="8">
    <location>
        <begin position="228"/>
        <end position="248"/>
    </location>
</feature>
<dbReference type="Proteomes" id="UP000286287">
    <property type="component" value="Unassembled WGS sequence"/>
</dbReference>
<comment type="caution">
    <text evidence="10">The sequence shown here is derived from an EMBL/GenBank/DDBJ whole genome shotgun (WGS) entry which is preliminary data.</text>
</comment>
<accession>A0A418VJE7</accession>
<evidence type="ECO:0000256" key="5">
    <source>
        <dbReference type="ARBA" id="ARBA00022692"/>
    </source>
</evidence>
<comment type="similarity">
    <text evidence="8">Belongs to the binding-protein-dependent transport system permease family.</text>
</comment>
<dbReference type="RefSeq" id="WP_119759896.1">
    <property type="nucleotide sequence ID" value="NZ_QYUJ01000001.1"/>
</dbReference>
<dbReference type="PANTHER" id="PTHR43357:SF4">
    <property type="entry name" value="INNER MEMBRANE ABC TRANSPORTER PERMEASE PROTEIN YDCV"/>
    <property type="match status" value="1"/>
</dbReference>
<evidence type="ECO:0000256" key="4">
    <source>
        <dbReference type="ARBA" id="ARBA00022519"/>
    </source>
</evidence>
<dbReference type="OrthoDB" id="9782004at2"/>
<dbReference type="PROSITE" id="PS50928">
    <property type="entry name" value="ABC_TM1"/>
    <property type="match status" value="1"/>
</dbReference>
<sequence>MNEGRFPKLILFLTLLFLVGPFLVVFIAAFGAEPTLKFPPSGFSTQWFTKVFGVESFRTSFVTSLLLGLTATLLALGLGVPVAYALTRFRLPGAALIQTVLTSPALVPGLVVGLALLQYFVNVGGPVYTSLLVAHTALLIPYVVRVVTTSLMNLRPEIEEAAISLGASRLTAFRRVILPNIRGGVAAAAVLAFITSFDQVAVSLFLTGPGVSTLPISMLTFMEYNYDPTIAALSTLLIVFSIAFVLIFERLLGLSRYM</sequence>
<dbReference type="Gene3D" id="1.10.3720.10">
    <property type="entry name" value="MetI-like"/>
    <property type="match status" value="1"/>
</dbReference>
<feature type="transmembrane region" description="Helical" evidence="8">
    <location>
        <begin position="184"/>
        <end position="208"/>
    </location>
</feature>
<dbReference type="InterPro" id="IPR035906">
    <property type="entry name" value="MetI-like_sf"/>
</dbReference>
<name>A0A418VJE7_9DEIO</name>
<keyword evidence="7 8" id="KW-0472">Membrane</keyword>
<comment type="subcellular location">
    <subcellularLocation>
        <location evidence="1">Cell inner membrane</location>
        <topology evidence="1">Multi-pass membrane protein</topology>
    </subcellularLocation>
    <subcellularLocation>
        <location evidence="8">Cell membrane</location>
        <topology evidence="8">Multi-pass membrane protein</topology>
    </subcellularLocation>
</comment>
<proteinExistence type="inferred from homology"/>
<evidence type="ECO:0000256" key="1">
    <source>
        <dbReference type="ARBA" id="ARBA00004429"/>
    </source>
</evidence>
<dbReference type="GO" id="GO:0055085">
    <property type="term" value="P:transmembrane transport"/>
    <property type="evidence" value="ECO:0007669"/>
    <property type="project" value="InterPro"/>
</dbReference>
<dbReference type="CDD" id="cd06261">
    <property type="entry name" value="TM_PBP2"/>
    <property type="match status" value="1"/>
</dbReference>
<keyword evidence="6 8" id="KW-1133">Transmembrane helix</keyword>
<dbReference type="AlphaFoldDB" id="A0A418VJE7"/>
<reference evidence="10 11" key="1">
    <citation type="submission" date="2018-09" db="EMBL/GenBank/DDBJ databases">
        <authorList>
            <person name="Zhu H."/>
        </authorList>
    </citation>
    <scope>NUCLEOTIDE SEQUENCE [LARGE SCALE GENOMIC DNA]</scope>
    <source>
        <strain evidence="10 11">K2S05-167</strain>
    </source>
</reference>
<evidence type="ECO:0000256" key="8">
    <source>
        <dbReference type="RuleBase" id="RU363032"/>
    </source>
</evidence>
<dbReference type="SUPFAM" id="SSF161098">
    <property type="entry name" value="MetI-like"/>
    <property type="match status" value="1"/>
</dbReference>
<dbReference type="GO" id="GO:0005886">
    <property type="term" value="C:plasma membrane"/>
    <property type="evidence" value="ECO:0007669"/>
    <property type="project" value="UniProtKB-SubCell"/>
</dbReference>
<dbReference type="EMBL" id="QYUJ01000001">
    <property type="protein sequence ID" value="RJF76186.1"/>
    <property type="molecule type" value="Genomic_DNA"/>
</dbReference>
<protein>
    <submittedName>
        <fullName evidence="10">ABC transporter permease</fullName>
    </submittedName>
</protein>
<feature type="transmembrane region" description="Helical" evidence="8">
    <location>
        <begin position="99"/>
        <end position="121"/>
    </location>
</feature>
<keyword evidence="11" id="KW-1185">Reference proteome</keyword>
<dbReference type="PANTHER" id="PTHR43357">
    <property type="entry name" value="INNER MEMBRANE ABC TRANSPORTER PERMEASE PROTEIN YDCV"/>
    <property type="match status" value="1"/>
</dbReference>
<gene>
    <name evidence="10" type="ORF">D3875_00135</name>
</gene>
<evidence type="ECO:0000313" key="10">
    <source>
        <dbReference type="EMBL" id="RJF76186.1"/>
    </source>
</evidence>
<keyword evidence="3" id="KW-1003">Cell membrane</keyword>
<keyword evidence="2 8" id="KW-0813">Transport</keyword>
<feature type="domain" description="ABC transmembrane type-1" evidence="9">
    <location>
        <begin position="61"/>
        <end position="248"/>
    </location>
</feature>
<evidence type="ECO:0000256" key="2">
    <source>
        <dbReference type="ARBA" id="ARBA00022448"/>
    </source>
</evidence>
<dbReference type="InterPro" id="IPR000515">
    <property type="entry name" value="MetI-like"/>
</dbReference>
<feature type="transmembrane region" description="Helical" evidence="8">
    <location>
        <begin position="127"/>
        <end position="147"/>
    </location>
</feature>